<dbReference type="RefSeq" id="WP_052368654.1">
    <property type="nucleotide sequence ID" value="NZ_JMIY01000003.1"/>
</dbReference>
<dbReference type="GO" id="GO:0050577">
    <property type="term" value="F:GDP-L-fucose synthase activity"/>
    <property type="evidence" value="ECO:0007669"/>
    <property type="project" value="TreeGrafter"/>
</dbReference>
<dbReference type="PANTHER" id="PTHR43238:SF1">
    <property type="entry name" value="GDP-L-FUCOSE SYNTHASE"/>
    <property type="match status" value="1"/>
</dbReference>
<dbReference type="Gene3D" id="3.90.25.10">
    <property type="entry name" value="UDP-galactose 4-epimerase, domain 1"/>
    <property type="match status" value="1"/>
</dbReference>
<comment type="caution">
    <text evidence="1">The sequence shown here is derived from an EMBL/GenBank/DDBJ whole genome shotgun (WGS) entry which is preliminary data.</text>
</comment>
<sequence length="80" mass="9302">MNLGAGFEISIKDLVDIIVKLTGFEGRIIWDRSKPDGQPRRCLDSLKAEKEFGFRANYKFEEGLKETIDWYVKEGYRLSL</sequence>
<protein>
    <recommendedName>
        <fullName evidence="3">GDP-L-fucose synthase</fullName>
    </recommendedName>
</protein>
<dbReference type="InterPro" id="IPR036291">
    <property type="entry name" value="NAD(P)-bd_dom_sf"/>
</dbReference>
<dbReference type="Proteomes" id="UP000027153">
    <property type="component" value="Unassembled WGS sequence"/>
</dbReference>
<dbReference type="AlphaFoldDB" id="A0A062V490"/>
<proteinExistence type="predicted"/>
<dbReference type="EMBL" id="JMIY01000003">
    <property type="protein sequence ID" value="KCZ72162.1"/>
    <property type="molecule type" value="Genomic_DNA"/>
</dbReference>
<dbReference type="PANTHER" id="PTHR43238">
    <property type="entry name" value="GDP-L-FUCOSE SYNTHASE"/>
    <property type="match status" value="1"/>
</dbReference>
<reference evidence="1 2" key="1">
    <citation type="journal article" date="2013" name="Nature">
        <title>Anaerobic oxidation of methane coupled to nitrate reduction in a novel archaeal lineage.</title>
        <authorList>
            <person name="Haroon M.F."/>
            <person name="Hu S."/>
            <person name="Shi Y."/>
            <person name="Imelfort M."/>
            <person name="Keller J."/>
            <person name="Hugenholtz P."/>
            <person name="Yuan Z."/>
            <person name="Tyson G.W."/>
        </authorList>
    </citation>
    <scope>NUCLEOTIDE SEQUENCE [LARGE SCALE GENOMIC DNA]</scope>
    <source>
        <strain evidence="1 2">ANME-2d</strain>
    </source>
</reference>
<gene>
    <name evidence="1" type="ORF">ANME2D_01566</name>
</gene>
<evidence type="ECO:0000313" key="1">
    <source>
        <dbReference type="EMBL" id="KCZ72162.1"/>
    </source>
</evidence>
<evidence type="ECO:0008006" key="3">
    <source>
        <dbReference type="Google" id="ProtNLM"/>
    </source>
</evidence>
<dbReference type="SUPFAM" id="SSF51735">
    <property type="entry name" value="NAD(P)-binding Rossmann-fold domains"/>
    <property type="match status" value="1"/>
</dbReference>
<organism evidence="1 2">
    <name type="scientific">Candidatus Methanoperedens nitratireducens</name>
    <dbReference type="NCBI Taxonomy" id="1392998"/>
    <lineage>
        <taxon>Archaea</taxon>
        <taxon>Methanobacteriati</taxon>
        <taxon>Methanobacteriota</taxon>
        <taxon>Stenosarchaea group</taxon>
        <taxon>Methanomicrobia</taxon>
        <taxon>Methanosarcinales</taxon>
        <taxon>ANME-2 cluster</taxon>
        <taxon>Candidatus Methanoperedentaceae</taxon>
        <taxon>Candidatus Methanoperedens</taxon>
    </lineage>
</organism>
<keyword evidence="2" id="KW-1185">Reference proteome</keyword>
<accession>A0A062V490</accession>
<name>A0A062V490_9EURY</name>
<dbReference type="Gene3D" id="3.40.50.720">
    <property type="entry name" value="NAD(P)-binding Rossmann-like Domain"/>
    <property type="match status" value="1"/>
</dbReference>
<evidence type="ECO:0000313" key="2">
    <source>
        <dbReference type="Proteomes" id="UP000027153"/>
    </source>
</evidence>